<feature type="domain" description="Thioredoxin" evidence="10">
    <location>
        <begin position="2"/>
        <end position="107"/>
    </location>
</feature>
<dbReference type="FunFam" id="3.40.30.10:FF:000001">
    <property type="entry name" value="Thioredoxin"/>
    <property type="match status" value="1"/>
</dbReference>
<dbReference type="PROSITE" id="PS51352">
    <property type="entry name" value="THIOREDOXIN_2"/>
    <property type="match status" value="1"/>
</dbReference>
<feature type="site" description="Contributes to redox potential value" evidence="8">
    <location>
        <position position="33"/>
    </location>
</feature>
<evidence type="ECO:0000313" key="12">
    <source>
        <dbReference type="Proteomes" id="UP000033731"/>
    </source>
</evidence>
<reference evidence="11 12" key="1">
    <citation type="journal article" date="2015" name="Phytopathology">
        <title>Genomes of Candidatus Liberibacter solanacearum haplotype A from New Zealand and the USA suggest significant genome plasticity in the species.</title>
        <authorList>
            <person name="Thompson S.M."/>
            <person name="Johnson C.P."/>
            <person name="Lu A.Y."/>
            <person name="Frampton R.A."/>
            <person name="Sullivan K.L."/>
            <person name="Fiers M.W."/>
            <person name="Crowhurst R.N."/>
            <person name="Pitman A.R."/>
            <person name="Scott I."/>
            <person name="Gudmestad N.C."/>
            <person name="Smith G.R."/>
        </authorList>
    </citation>
    <scope>NUCLEOTIDE SEQUENCE [LARGE SCALE GENOMIC DNA]</scope>
    <source>
        <strain evidence="11 12">LsoNZ1</strain>
    </source>
</reference>
<dbReference type="PIRSF" id="PIRSF000077">
    <property type="entry name" value="Thioredoxin"/>
    <property type="match status" value="1"/>
</dbReference>
<evidence type="ECO:0000256" key="9">
    <source>
        <dbReference type="PIRSR" id="PIRSR000077-4"/>
    </source>
</evidence>
<dbReference type="PATRIC" id="fig|556287.8.peg.904"/>
<dbReference type="CDD" id="cd02947">
    <property type="entry name" value="TRX_family"/>
    <property type="match status" value="1"/>
</dbReference>
<feature type="active site" description="Nucleophile" evidence="8">
    <location>
        <position position="31"/>
    </location>
</feature>
<dbReference type="SUPFAM" id="SSF52833">
    <property type="entry name" value="Thioredoxin-like"/>
    <property type="match status" value="1"/>
</dbReference>
<dbReference type="GeneID" id="96885798"/>
<gene>
    <name evidence="11" type="ORF">DJ66_0901</name>
</gene>
<dbReference type="InterPro" id="IPR036249">
    <property type="entry name" value="Thioredoxin-like_sf"/>
</dbReference>
<evidence type="ECO:0000256" key="8">
    <source>
        <dbReference type="PIRSR" id="PIRSR000077-1"/>
    </source>
</evidence>
<dbReference type="PANTHER" id="PTHR45663:SF11">
    <property type="entry name" value="GEO12009P1"/>
    <property type="match status" value="1"/>
</dbReference>
<accession>A0A094Z2P0</accession>
<evidence type="ECO:0000256" key="7">
    <source>
        <dbReference type="PIRNR" id="PIRNR000077"/>
    </source>
</evidence>
<comment type="similarity">
    <text evidence="1 7">Belongs to the thioredoxin family.</text>
</comment>
<keyword evidence="12" id="KW-1185">Reference proteome</keyword>
<protein>
    <recommendedName>
        <fullName evidence="6 7">Thioredoxin</fullName>
    </recommendedName>
</protein>
<dbReference type="Gene3D" id="3.40.30.10">
    <property type="entry name" value="Glutaredoxin"/>
    <property type="match status" value="1"/>
</dbReference>
<evidence type="ECO:0000256" key="1">
    <source>
        <dbReference type="ARBA" id="ARBA00008987"/>
    </source>
</evidence>
<evidence type="ECO:0000256" key="4">
    <source>
        <dbReference type="ARBA" id="ARBA00023157"/>
    </source>
</evidence>
<sequence>MGALATDADNFDLEVLKCSNPVVVDFWASWCRPCVALSPIIDDLADELSDKVKIVKVDIEKNSSISTRYKIVSIPTLILFKDGQMIDKMMPGGLSKNDISKWILSLV</sequence>
<comment type="caution">
    <text evidence="11">The sequence shown here is derived from an EMBL/GenBank/DDBJ whole genome shotgun (WGS) entry which is preliminary data.</text>
</comment>
<dbReference type="GO" id="GO:0045454">
    <property type="term" value="P:cell redox homeostasis"/>
    <property type="evidence" value="ECO:0007669"/>
    <property type="project" value="TreeGrafter"/>
</dbReference>
<evidence type="ECO:0000256" key="2">
    <source>
        <dbReference type="ARBA" id="ARBA00022448"/>
    </source>
</evidence>
<evidence type="ECO:0000313" key="11">
    <source>
        <dbReference type="EMBL" id="KJZ82166.1"/>
    </source>
</evidence>
<keyword evidence="2" id="KW-0813">Transport</keyword>
<dbReference type="GO" id="GO:0005829">
    <property type="term" value="C:cytosol"/>
    <property type="evidence" value="ECO:0007669"/>
    <property type="project" value="TreeGrafter"/>
</dbReference>
<dbReference type="InterPro" id="IPR005746">
    <property type="entry name" value="Thioredoxin"/>
</dbReference>
<feature type="active site" description="Nucleophile" evidence="8">
    <location>
        <position position="34"/>
    </location>
</feature>
<keyword evidence="3" id="KW-0249">Electron transport</keyword>
<dbReference type="EMBL" id="JMTK01000002">
    <property type="protein sequence ID" value="KJZ82166.1"/>
    <property type="molecule type" value="Genomic_DNA"/>
</dbReference>
<dbReference type="Pfam" id="PF00085">
    <property type="entry name" value="Thioredoxin"/>
    <property type="match status" value="1"/>
</dbReference>
<evidence type="ECO:0000256" key="3">
    <source>
        <dbReference type="ARBA" id="ARBA00022982"/>
    </source>
</evidence>
<proteinExistence type="inferred from homology"/>
<keyword evidence="5 9" id="KW-0676">Redox-active center</keyword>
<feature type="site" description="Contributes to redox potential value" evidence="8">
    <location>
        <position position="32"/>
    </location>
</feature>
<feature type="disulfide bond" description="Redox-active" evidence="9">
    <location>
        <begin position="31"/>
        <end position="34"/>
    </location>
</feature>
<dbReference type="InterPro" id="IPR013766">
    <property type="entry name" value="Thioredoxin_domain"/>
</dbReference>
<dbReference type="Proteomes" id="UP000033731">
    <property type="component" value="Unassembled WGS sequence"/>
</dbReference>
<name>A0A094Z2P0_9HYPH</name>
<dbReference type="RefSeq" id="WP_013461702.1">
    <property type="nucleotide sequence ID" value="NZ_JMTK01000002.1"/>
</dbReference>
<dbReference type="PRINTS" id="PR00421">
    <property type="entry name" value="THIOREDOXIN"/>
</dbReference>
<evidence type="ECO:0000256" key="5">
    <source>
        <dbReference type="ARBA" id="ARBA00023284"/>
    </source>
</evidence>
<dbReference type="PANTHER" id="PTHR45663">
    <property type="entry name" value="GEO12009P1"/>
    <property type="match status" value="1"/>
</dbReference>
<organism evidence="11 12">
    <name type="scientific">Candidatus Liberibacter solanacearum</name>
    <dbReference type="NCBI Taxonomy" id="556287"/>
    <lineage>
        <taxon>Bacteria</taxon>
        <taxon>Pseudomonadati</taxon>
        <taxon>Pseudomonadota</taxon>
        <taxon>Alphaproteobacteria</taxon>
        <taxon>Hyphomicrobiales</taxon>
        <taxon>Rhizobiaceae</taxon>
        <taxon>Liberibacter</taxon>
    </lineage>
</organism>
<evidence type="ECO:0000259" key="10">
    <source>
        <dbReference type="PROSITE" id="PS51352"/>
    </source>
</evidence>
<evidence type="ECO:0000256" key="6">
    <source>
        <dbReference type="NCBIfam" id="TIGR01068"/>
    </source>
</evidence>
<keyword evidence="4 9" id="KW-1015">Disulfide bond</keyword>
<dbReference type="NCBIfam" id="TIGR01068">
    <property type="entry name" value="thioredoxin"/>
    <property type="match status" value="1"/>
</dbReference>
<feature type="site" description="Deprotonates C-terminal active site Cys" evidence="8">
    <location>
        <position position="25"/>
    </location>
</feature>
<dbReference type="GO" id="GO:0015035">
    <property type="term" value="F:protein-disulfide reductase activity"/>
    <property type="evidence" value="ECO:0007669"/>
    <property type="project" value="UniProtKB-UniRule"/>
</dbReference>
<dbReference type="AlphaFoldDB" id="A0A094Z2P0"/>